<dbReference type="EMBL" id="LAZR01026111">
    <property type="protein sequence ID" value="KKL69763.1"/>
    <property type="molecule type" value="Genomic_DNA"/>
</dbReference>
<comment type="caution">
    <text evidence="6">The sequence shown here is derived from an EMBL/GenBank/DDBJ whole genome shotgun (WGS) entry which is preliminary data.</text>
</comment>
<reference evidence="6" key="1">
    <citation type="journal article" date="2015" name="Nature">
        <title>Complex archaea that bridge the gap between prokaryotes and eukaryotes.</title>
        <authorList>
            <person name="Spang A."/>
            <person name="Saw J.H."/>
            <person name="Jorgensen S.L."/>
            <person name="Zaremba-Niedzwiedzka K."/>
            <person name="Martijn J."/>
            <person name="Lind A.E."/>
            <person name="van Eijk R."/>
            <person name="Schleper C."/>
            <person name="Guy L."/>
            <person name="Ettema T.J."/>
        </authorList>
    </citation>
    <scope>NUCLEOTIDE SEQUENCE</scope>
</reference>
<evidence type="ECO:0000313" key="6">
    <source>
        <dbReference type="EMBL" id="KKL69763.1"/>
    </source>
</evidence>
<dbReference type="InterPro" id="IPR003825">
    <property type="entry name" value="Colicin-V_CvpA"/>
</dbReference>
<proteinExistence type="predicted"/>
<evidence type="ECO:0000256" key="1">
    <source>
        <dbReference type="ARBA" id="ARBA00004141"/>
    </source>
</evidence>
<dbReference type="GO" id="GO:0016020">
    <property type="term" value="C:membrane"/>
    <property type="evidence" value="ECO:0007669"/>
    <property type="project" value="UniProtKB-SubCell"/>
</dbReference>
<dbReference type="AlphaFoldDB" id="A0A0F9E6Z1"/>
<comment type="subcellular location">
    <subcellularLocation>
        <location evidence="1">Membrane</location>
        <topology evidence="1">Multi-pass membrane protein</topology>
    </subcellularLocation>
</comment>
<evidence type="ECO:0000256" key="4">
    <source>
        <dbReference type="ARBA" id="ARBA00023136"/>
    </source>
</evidence>
<accession>A0A0F9E6Z1</accession>
<evidence type="ECO:0008006" key="7">
    <source>
        <dbReference type="Google" id="ProtNLM"/>
    </source>
</evidence>
<gene>
    <name evidence="6" type="ORF">LCGC14_2111660</name>
</gene>
<keyword evidence="4 5" id="KW-0472">Membrane</keyword>
<feature type="transmembrane region" description="Helical" evidence="5">
    <location>
        <begin position="27"/>
        <end position="47"/>
    </location>
</feature>
<dbReference type="Pfam" id="PF02674">
    <property type="entry name" value="Colicin_V"/>
    <property type="match status" value="1"/>
</dbReference>
<protein>
    <recommendedName>
        <fullName evidence="7">CvpA family protein</fullName>
    </recommendedName>
</protein>
<evidence type="ECO:0000256" key="2">
    <source>
        <dbReference type="ARBA" id="ARBA00022692"/>
    </source>
</evidence>
<keyword evidence="2 5" id="KW-0812">Transmembrane</keyword>
<feature type="transmembrane region" description="Helical" evidence="5">
    <location>
        <begin position="99"/>
        <end position="120"/>
    </location>
</feature>
<evidence type="ECO:0000256" key="3">
    <source>
        <dbReference type="ARBA" id="ARBA00022989"/>
    </source>
</evidence>
<organism evidence="6">
    <name type="scientific">marine sediment metagenome</name>
    <dbReference type="NCBI Taxonomy" id="412755"/>
    <lineage>
        <taxon>unclassified sequences</taxon>
        <taxon>metagenomes</taxon>
        <taxon>ecological metagenomes</taxon>
    </lineage>
</organism>
<keyword evidence="3 5" id="KW-1133">Transmembrane helix</keyword>
<evidence type="ECO:0000256" key="5">
    <source>
        <dbReference type="SAM" id="Phobius"/>
    </source>
</evidence>
<sequence>MVLILLALALVIGIAFFQVIQGLFSALIMTILTILSAVVALGYYELLAEMIYEHQPAHADAAALIALFVIPLLTLRVVSDMFIRGNVVLGVWADRIGGGSLGLITGSVMVGILMIALQMLPFGPSVFTYRPFDDSLQRQSSLAPFYCDQFTAGMMKMLSSGSLSDQASFGDAHDDILLEVPNALMDSHHLRRLIDILEDGSEPFGMRFPLKTKIARTNLAEMEAYRVPSAV</sequence>
<dbReference type="GO" id="GO:0009403">
    <property type="term" value="P:toxin biosynthetic process"/>
    <property type="evidence" value="ECO:0007669"/>
    <property type="project" value="InterPro"/>
</dbReference>
<name>A0A0F9E6Z1_9ZZZZ</name>
<feature type="transmembrane region" description="Helical" evidence="5">
    <location>
        <begin position="59"/>
        <end position="79"/>
    </location>
</feature>